<keyword evidence="2" id="KW-1185">Reference proteome</keyword>
<organism evidence="1 2">
    <name type="scientific">Trueperella bonasi</name>
    <dbReference type="NCBI Taxonomy" id="312286"/>
    <lineage>
        <taxon>Bacteria</taxon>
        <taxon>Bacillati</taxon>
        <taxon>Actinomycetota</taxon>
        <taxon>Actinomycetes</taxon>
        <taxon>Actinomycetales</taxon>
        <taxon>Actinomycetaceae</taxon>
        <taxon>Trueperella</taxon>
    </lineage>
</organism>
<proteinExistence type="predicted"/>
<sequence>MGEKMNHVYPILPIPEAVKAHKQVAEIIRD</sequence>
<dbReference type="Proteomes" id="UP001243212">
    <property type="component" value="Unassembled WGS sequence"/>
</dbReference>
<reference evidence="1 2" key="1">
    <citation type="submission" date="2023-07" db="EMBL/GenBank/DDBJ databases">
        <title>Sequencing the genomes of 1000 actinobacteria strains.</title>
        <authorList>
            <person name="Klenk H.-P."/>
        </authorList>
    </citation>
    <scope>NUCLEOTIDE SEQUENCE [LARGE SCALE GENOMIC DNA]</scope>
    <source>
        <strain evidence="1 2">DSM 17163</strain>
    </source>
</reference>
<comment type="caution">
    <text evidence="1">The sequence shown here is derived from an EMBL/GenBank/DDBJ whole genome shotgun (WGS) entry which is preliminary data.</text>
</comment>
<dbReference type="EMBL" id="JAUSQX010000001">
    <property type="protein sequence ID" value="MDP9807062.1"/>
    <property type="molecule type" value="Genomic_DNA"/>
</dbReference>
<protein>
    <submittedName>
        <fullName evidence="1">Uncharacterized protein</fullName>
    </submittedName>
</protein>
<accession>A0ABT9NI38</accession>
<evidence type="ECO:0000313" key="1">
    <source>
        <dbReference type="EMBL" id="MDP9807062.1"/>
    </source>
</evidence>
<evidence type="ECO:0000313" key="2">
    <source>
        <dbReference type="Proteomes" id="UP001243212"/>
    </source>
</evidence>
<gene>
    <name evidence="1" type="ORF">J2S70_001644</name>
</gene>
<name>A0ABT9NI38_9ACTO</name>